<keyword evidence="6" id="KW-0547">Nucleotide-binding</keyword>
<keyword evidence="7" id="KW-0418">Kinase</keyword>
<dbReference type="InterPro" id="IPR003660">
    <property type="entry name" value="HAMP_dom"/>
</dbReference>
<dbReference type="PROSITE" id="PS50885">
    <property type="entry name" value="HAMP"/>
    <property type="match status" value="1"/>
</dbReference>
<dbReference type="PANTHER" id="PTHR43065:SF46">
    <property type="entry name" value="C4-DICARBOXYLATE TRANSPORT SENSOR PROTEIN DCTB"/>
    <property type="match status" value="1"/>
</dbReference>
<dbReference type="PANTHER" id="PTHR43065">
    <property type="entry name" value="SENSOR HISTIDINE KINASE"/>
    <property type="match status" value="1"/>
</dbReference>
<evidence type="ECO:0000256" key="9">
    <source>
        <dbReference type="ARBA" id="ARBA00023012"/>
    </source>
</evidence>
<feature type="domain" description="HAMP" evidence="12">
    <location>
        <begin position="226"/>
        <end position="278"/>
    </location>
</feature>
<dbReference type="Gene3D" id="3.30.565.10">
    <property type="entry name" value="Histidine kinase-like ATPase, C-terminal domain"/>
    <property type="match status" value="1"/>
</dbReference>
<dbReference type="Pfam" id="PF02518">
    <property type="entry name" value="HATPase_c"/>
    <property type="match status" value="1"/>
</dbReference>
<evidence type="ECO:0000256" key="2">
    <source>
        <dbReference type="ARBA" id="ARBA00004370"/>
    </source>
</evidence>
<dbReference type="InterPro" id="IPR036890">
    <property type="entry name" value="HATPase_C_sf"/>
</dbReference>
<dbReference type="InterPro" id="IPR036097">
    <property type="entry name" value="HisK_dim/P_sf"/>
</dbReference>
<dbReference type="InterPro" id="IPR004358">
    <property type="entry name" value="Sig_transdc_His_kin-like_C"/>
</dbReference>
<evidence type="ECO:0000256" key="10">
    <source>
        <dbReference type="SAM" id="Phobius"/>
    </source>
</evidence>
<dbReference type="GO" id="GO:0016020">
    <property type="term" value="C:membrane"/>
    <property type="evidence" value="ECO:0007669"/>
    <property type="project" value="UniProtKB-SubCell"/>
</dbReference>
<evidence type="ECO:0000256" key="7">
    <source>
        <dbReference type="ARBA" id="ARBA00022777"/>
    </source>
</evidence>
<dbReference type="CDD" id="cd00082">
    <property type="entry name" value="HisKA"/>
    <property type="match status" value="1"/>
</dbReference>
<sequence>MVRRWRIRSKLFIAVSLLLATVLLLAFSGFWGLYRYRQLANSLVTRAMEIPYAYDLNRHALTLCEIDTRRGQISAREGMIQSSTLGDPIFDIAKLESERFDNALVEFHLTLQRYEAASSDMTETHSLLVDLEGQQKSLADIRVSFENLDGFLRAPHTVEPSRRLEMKSHLSRLVQDTDDHLRIIHGGMAEFSRDVRGQYRAWIGIAWTCTILAIAMVGMLLLAFRSLVVKPFRTLLDGSRLVAGGQFDHRIDLGTDDELSELANAMNDMTDRFQGALANINSLCLNLDKQVKDRTREVIQNEQLASVGFLAAGVAHEINNPLATIAWSAESLQSRAAEFAMSRQPDADTAQEWTAELANNLRRIEDEAYRCKGITEKLLDFSRLSEIRRAPTDLAELVRDVVAMVGTVGQYRCKTMNIDAETAVVAHVNPQEVRQVVLNLVTNALESVDTDGAVDIRVSCDAGKALIVVRDNGCGMNEEVMKHLFEPFFTRRRDGTGTGLGLSITYRIISQHGGSLTPHSDGEGCGSTMELMLPLEPENQDVTASHRIAFDSKQQNTKRLSAA</sequence>
<dbReference type="InterPro" id="IPR003661">
    <property type="entry name" value="HisK_dim/P_dom"/>
</dbReference>
<keyword evidence="10" id="KW-1133">Transmembrane helix</keyword>
<dbReference type="Gene3D" id="6.10.340.10">
    <property type="match status" value="1"/>
</dbReference>
<evidence type="ECO:0000313" key="13">
    <source>
        <dbReference type="EMBL" id="KAA1259286.1"/>
    </source>
</evidence>
<dbReference type="SUPFAM" id="SSF55874">
    <property type="entry name" value="ATPase domain of HSP90 chaperone/DNA topoisomerase II/histidine kinase"/>
    <property type="match status" value="1"/>
</dbReference>
<protein>
    <recommendedName>
        <fullName evidence="3">histidine kinase</fullName>
        <ecNumber evidence="3">2.7.13.3</ecNumber>
    </recommendedName>
</protein>
<dbReference type="SMART" id="SM00388">
    <property type="entry name" value="HisKA"/>
    <property type="match status" value="1"/>
</dbReference>
<dbReference type="Gene3D" id="1.10.287.130">
    <property type="match status" value="1"/>
</dbReference>
<dbReference type="InterPro" id="IPR005467">
    <property type="entry name" value="His_kinase_dom"/>
</dbReference>
<evidence type="ECO:0000259" key="11">
    <source>
        <dbReference type="PROSITE" id="PS50109"/>
    </source>
</evidence>
<evidence type="ECO:0000256" key="6">
    <source>
        <dbReference type="ARBA" id="ARBA00022741"/>
    </source>
</evidence>
<evidence type="ECO:0000256" key="1">
    <source>
        <dbReference type="ARBA" id="ARBA00000085"/>
    </source>
</evidence>
<organism evidence="13 14">
    <name type="scientific">Rubripirellula obstinata</name>
    <dbReference type="NCBI Taxonomy" id="406547"/>
    <lineage>
        <taxon>Bacteria</taxon>
        <taxon>Pseudomonadati</taxon>
        <taxon>Planctomycetota</taxon>
        <taxon>Planctomycetia</taxon>
        <taxon>Pirellulales</taxon>
        <taxon>Pirellulaceae</taxon>
        <taxon>Rubripirellula</taxon>
    </lineage>
</organism>
<dbReference type="InterPro" id="IPR003594">
    <property type="entry name" value="HATPase_dom"/>
</dbReference>
<dbReference type="Proteomes" id="UP000322699">
    <property type="component" value="Unassembled WGS sequence"/>
</dbReference>
<keyword evidence="14" id="KW-1185">Reference proteome</keyword>
<feature type="transmembrane region" description="Helical" evidence="10">
    <location>
        <begin position="201"/>
        <end position="224"/>
    </location>
</feature>
<feature type="domain" description="Histidine kinase" evidence="11">
    <location>
        <begin position="313"/>
        <end position="537"/>
    </location>
</feature>
<dbReference type="EC" id="2.7.13.3" evidence="3"/>
<evidence type="ECO:0000259" key="12">
    <source>
        <dbReference type="PROSITE" id="PS50885"/>
    </source>
</evidence>
<evidence type="ECO:0000256" key="4">
    <source>
        <dbReference type="ARBA" id="ARBA00022553"/>
    </source>
</evidence>
<dbReference type="SMART" id="SM00304">
    <property type="entry name" value="HAMP"/>
    <property type="match status" value="1"/>
</dbReference>
<dbReference type="RefSeq" id="WP_149752689.1">
    <property type="nucleotide sequence ID" value="NZ_LWSK01000039.1"/>
</dbReference>
<keyword evidence="5 13" id="KW-0808">Transferase</keyword>
<accession>A0A5B1CFH2</accession>
<keyword evidence="4" id="KW-0597">Phosphoprotein</keyword>
<comment type="catalytic activity">
    <reaction evidence="1">
        <text>ATP + protein L-histidine = ADP + protein N-phospho-L-histidine.</text>
        <dbReference type="EC" id="2.7.13.3"/>
    </reaction>
</comment>
<dbReference type="Pfam" id="PF00512">
    <property type="entry name" value="HisKA"/>
    <property type="match status" value="1"/>
</dbReference>
<name>A0A5B1CFH2_9BACT</name>
<evidence type="ECO:0000256" key="3">
    <source>
        <dbReference type="ARBA" id="ARBA00012438"/>
    </source>
</evidence>
<keyword evidence="8" id="KW-0067">ATP-binding</keyword>
<proteinExistence type="predicted"/>
<dbReference type="OrthoDB" id="226486at2"/>
<dbReference type="PROSITE" id="PS50109">
    <property type="entry name" value="HIS_KIN"/>
    <property type="match status" value="1"/>
</dbReference>
<dbReference type="Pfam" id="PF00672">
    <property type="entry name" value="HAMP"/>
    <property type="match status" value="1"/>
</dbReference>
<comment type="caution">
    <text evidence="13">The sequence shown here is derived from an EMBL/GenBank/DDBJ whole genome shotgun (WGS) entry which is preliminary data.</text>
</comment>
<reference evidence="13 14" key="1">
    <citation type="submission" date="2019-08" db="EMBL/GenBank/DDBJ databases">
        <title>Deep-cultivation of Planctomycetes and their phenomic and genomic characterization uncovers novel biology.</title>
        <authorList>
            <person name="Wiegand S."/>
            <person name="Jogler M."/>
            <person name="Boedeker C."/>
            <person name="Pinto D."/>
            <person name="Vollmers J."/>
            <person name="Rivas-Marin E."/>
            <person name="Kohn T."/>
            <person name="Peeters S.H."/>
            <person name="Heuer A."/>
            <person name="Rast P."/>
            <person name="Oberbeckmann S."/>
            <person name="Bunk B."/>
            <person name="Jeske O."/>
            <person name="Meyerdierks A."/>
            <person name="Storesund J.E."/>
            <person name="Kallscheuer N."/>
            <person name="Luecker S."/>
            <person name="Lage O.M."/>
            <person name="Pohl T."/>
            <person name="Merkel B.J."/>
            <person name="Hornburger P."/>
            <person name="Mueller R.-W."/>
            <person name="Bruemmer F."/>
            <person name="Labrenz M."/>
            <person name="Spormann A.M."/>
            <person name="Op Den Camp H."/>
            <person name="Overmann J."/>
            <person name="Amann R."/>
            <person name="Jetten M.S.M."/>
            <person name="Mascher T."/>
            <person name="Medema M.H."/>
            <person name="Devos D.P."/>
            <person name="Kaster A.-K."/>
            <person name="Ovreas L."/>
            <person name="Rohde M."/>
            <person name="Galperin M.Y."/>
            <person name="Jogler C."/>
        </authorList>
    </citation>
    <scope>NUCLEOTIDE SEQUENCE [LARGE SCALE GENOMIC DNA]</scope>
    <source>
        <strain evidence="13 14">LF1</strain>
    </source>
</reference>
<dbReference type="SMART" id="SM00387">
    <property type="entry name" value="HATPase_c"/>
    <property type="match status" value="1"/>
</dbReference>
<keyword evidence="10" id="KW-0812">Transmembrane</keyword>
<keyword evidence="10" id="KW-0472">Membrane</keyword>
<dbReference type="SUPFAM" id="SSF158472">
    <property type="entry name" value="HAMP domain-like"/>
    <property type="match status" value="1"/>
</dbReference>
<gene>
    <name evidence="13" type="primary">zraS_1</name>
    <name evidence="13" type="ORF">LF1_18160</name>
</gene>
<dbReference type="GO" id="GO:0005524">
    <property type="term" value="F:ATP binding"/>
    <property type="evidence" value="ECO:0007669"/>
    <property type="project" value="UniProtKB-KW"/>
</dbReference>
<dbReference type="PRINTS" id="PR00344">
    <property type="entry name" value="BCTRLSENSOR"/>
</dbReference>
<evidence type="ECO:0000256" key="5">
    <source>
        <dbReference type="ARBA" id="ARBA00022679"/>
    </source>
</evidence>
<dbReference type="SUPFAM" id="SSF47384">
    <property type="entry name" value="Homodimeric domain of signal transducing histidine kinase"/>
    <property type="match status" value="1"/>
</dbReference>
<dbReference type="CDD" id="cd06225">
    <property type="entry name" value="HAMP"/>
    <property type="match status" value="1"/>
</dbReference>
<dbReference type="EMBL" id="VRLW01000001">
    <property type="protein sequence ID" value="KAA1259286.1"/>
    <property type="molecule type" value="Genomic_DNA"/>
</dbReference>
<evidence type="ECO:0000313" key="14">
    <source>
        <dbReference type="Proteomes" id="UP000322699"/>
    </source>
</evidence>
<comment type="subcellular location">
    <subcellularLocation>
        <location evidence="2">Membrane</location>
    </subcellularLocation>
</comment>
<keyword evidence="9" id="KW-0902">Two-component regulatory system</keyword>
<dbReference type="GO" id="GO:0000155">
    <property type="term" value="F:phosphorelay sensor kinase activity"/>
    <property type="evidence" value="ECO:0007669"/>
    <property type="project" value="InterPro"/>
</dbReference>
<dbReference type="AlphaFoldDB" id="A0A5B1CFH2"/>
<evidence type="ECO:0000256" key="8">
    <source>
        <dbReference type="ARBA" id="ARBA00022840"/>
    </source>
</evidence>